<gene>
    <name evidence="1" type="ORF">BIU88_06070</name>
</gene>
<reference evidence="1" key="1">
    <citation type="submission" date="2016-09" db="EMBL/GenBank/DDBJ databases">
        <title>Genome sequence of Chlorobaculum limnaeum.</title>
        <authorList>
            <person name="Liu Z."/>
            <person name="Tank M."/>
            <person name="Bryant D.A."/>
        </authorList>
    </citation>
    <scope>NUCLEOTIDE SEQUENCE [LARGE SCALE GENOMIC DNA]</scope>
    <source>
        <strain evidence="1">DSM 1677</strain>
    </source>
</reference>
<evidence type="ECO:0000313" key="2">
    <source>
        <dbReference type="Proteomes" id="UP000095185"/>
    </source>
</evidence>
<proteinExistence type="predicted"/>
<dbReference type="Proteomes" id="UP000095185">
    <property type="component" value="Chromosome"/>
</dbReference>
<dbReference type="AlphaFoldDB" id="A0A1D8D2H5"/>
<keyword evidence="2" id="KW-1185">Reference proteome</keyword>
<organism evidence="1 2">
    <name type="scientific">Chlorobaculum limnaeum</name>
    <dbReference type="NCBI Taxonomy" id="274537"/>
    <lineage>
        <taxon>Bacteria</taxon>
        <taxon>Pseudomonadati</taxon>
        <taxon>Chlorobiota</taxon>
        <taxon>Chlorobiia</taxon>
        <taxon>Chlorobiales</taxon>
        <taxon>Chlorobiaceae</taxon>
        <taxon>Chlorobaculum</taxon>
    </lineage>
</organism>
<dbReference type="KEGG" id="clz:BIU88_06070"/>
<name>A0A1D8D2H5_CHLLM</name>
<accession>A0A1D8D2H5</accession>
<sequence length="120" mass="13214">MAVVPFYLQKDDPGLKVKKARAKNDGAKKTSKRKTIAERVDALLETVYPGDLRPFVREQAKQIVQFRNLLLATFATPESGESKSFYTQQLSANVHSAKTGRVLSAARSRTGSPGASRIFC</sequence>
<evidence type="ECO:0000313" key="1">
    <source>
        <dbReference type="EMBL" id="AOS83755.1"/>
    </source>
</evidence>
<dbReference type="EMBL" id="CP017305">
    <property type="protein sequence ID" value="AOS83755.1"/>
    <property type="molecule type" value="Genomic_DNA"/>
</dbReference>
<protein>
    <submittedName>
        <fullName evidence="1">Uncharacterized protein</fullName>
    </submittedName>
</protein>